<dbReference type="PANTHER" id="PTHR43581">
    <property type="entry name" value="ATP/GTP PHOSPHATASE"/>
    <property type="match status" value="1"/>
</dbReference>
<protein>
    <submittedName>
        <fullName evidence="2">DUF2813 domain-containing protein</fullName>
    </submittedName>
</protein>
<evidence type="ECO:0000259" key="1">
    <source>
        <dbReference type="Pfam" id="PF13175"/>
    </source>
</evidence>
<accession>A0A4V3ANH7</accession>
<feature type="domain" description="Endonuclease GajA/Old nuclease/RecF-like AAA" evidence="1">
    <location>
        <begin position="1"/>
        <end position="81"/>
    </location>
</feature>
<dbReference type="InterPro" id="IPR027417">
    <property type="entry name" value="P-loop_NTPase"/>
</dbReference>
<dbReference type="EMBL" id="SMTL01000007">
    <property type="protein sequence ID" value="TDK31218.1"/>
    <property type="molecule type" value="Genomic_DNA"/>
</dbReference>
<evidence type="ECO:0000313" key="3">
    <source>
        <dbReference type="Proteomes" id="UP000295238"/>
    </source>
</evidence>
<organism evidence="2 3">
    <name type="scientific">Rhizobium deserti</name>
    <dbReference type="NCBI Taxonomy" id="2547961"/>
    <lineage>
        <taxon>Bacteria</taxon>
        <taxon>Pseudomonadati</taxon>
        <taxon>Pseudomonadota</taxon>
        <taxon>Alphaproteobacteria</taxon>
        <taxon>Hyphomicrobiales</taxon>
        <taxon>Rhizobiaceae</taxon>
        <taxon>Rhizobium/Agrobacterium group</taxon>
        <taxon>Rhizobium</taxon>
    </lineage>
</organism>
<proteinExistence type="predicted"/>
<dbReference type="Gene3D" id="3.40.50.300">
    <property type="entry name" value="P-loop containing nucleotide triphosphate hydrolases"/>
    <property type="match status" value="1"/>
</dbReference>
<reference evidence="2 3" key="1">
    <citation type="submission" date="2019-03" db="EMBL/GenBank/DDBJ databases">
        <title>Rhizobium sp. nov., an bacterium isolated from biocrust in Mu Us Desert.</title>
        <authorList>
            <person name="Lixiong L."/>
        </authorList>
    </citation>
    <scope>NUCLEOTIDE SEQUENCE [LARGE SCALE GENOMIC DNA]</scope>
    <source>
        <strain evidence="2 3">SPY-1</strain>
    </source>
</reference>
<feature type="domain" description="Endonuclease GajA/Old nuclease/RecF-like AAA" evidence="1">
    <location>
        <begin position="168"/>
        <end position="302"/>
    </location>
</feature>
<name>A0A4V3ANH7_9HYPH</name>
<dbReference type="RefSeq" id="WP_133317934.1">
    <property type="nucleotide sequence ID" value="NZ_SMTL01000007.1"/>
</dbReference>
<dbReference type="InterPro" id="IPR051396">
    <property type="entry name" value="Bact_Antivir_Def_Nuclease"/>
</dbReference>
<comment type="caution">
    <text evidence="2">The sequence shown here is derived from an EMBL/GenBank/DDBJ whole genome shotgun (WGS) entry which is preliminary data.</text>
</comment>
<sequence length="600" mass="66908">MISEISIKNFRSISSASIKGGRITTFVGSNDAGKSNVLRALNLFFNGTTGHDELFDFAKDYNLYAKKRAKKAGEIEIKLTFTLPRSYRRDDLPAQVEWKKVWREEGEVDRLSSFSYVGGVEIPPRSKVPALIERVVYTYIPAIKDQGFFADLQGKLYDVLSDVAAEPLKNSASDFESQLQIQLGELLRSLETIFKGRALMKLPENLREIFENLEISSGDIPLSRRGDGIKIRNIPMILRFISEKQDQILNRGGVRYTHIWGFEEPENNVEMSAAFAMAQDMYDTIAGRENLQLFMTTHSPIFYKMRSPEDNGSAGISTNFVERVDNDTLIANRSADEVDVTMGLMPLLAPYLEEAKGRYDELQSQLKAAHELAAQKVPTVFVEGPTDVQVFKKAWTLFGDADLKLHVNDGGNVGYGSANALASRSLGWLLEMRHRAKADIVPAVSIFDADEAGKTAKRELNDNIGALGIKNNLSFMSLAYPQIQPIRALVARGFLLHADLESSYSDEVWLLAEKQGWLEDCDNLGSRIKPEVLQSVLNDGADNPFDQLTGAERLRVRRRFSDAGKLKAAKHIVKLGDPDASAALRGLKEWIEKTRGHLAA</sequence>
<dbReference type="OrthoDB" id="9816534at2"/>
<dbReference type="PANTHER" id="PTHR43581:SF2">
    <property type="entry name" value="EXCINUCLEASE ATPASE SUBUNIT"/>
    <property type="match status" value="1"/>
</dbReference>
<gene>
    <name evidence="2" type="ORF">E2F50_19895</name>
</gene>
<dbReference type="Proteomes" id="UP000295238">
    <property type="component" value="Unassembled WGS sequence"/>
</dbReference>
<dbReference type="SUPFAM" id="SSF52540">
    <property type="entry name" value="P-loop containing nucleoside triphosphate hydrolases"/>
    <property type="match status" value="1"/>
</dbReference>
<dbReference type="AlphaFoldDB" id="A0A4V3ANH7"/>
<evidence type="ECO:0000313" key="2">
    <source>
        <dbReference type="EMBL" id="TDK31218.1"/>
    </source>
</evidence>
<dbReference type="InterPro" id="IPR041685">
    <property type="entry name" value="AAA_GajA/Old/RecF-like"/>
</dbReference>
<keyword evidence="3" id="KW-1185">Reference proteome</keyword>
<dbReference type="Pfam" id="PF13175">
    <property type="entry name" value="AAA_15"/>
    <property type="match status" value="2"/>
</dbReference>